<evidence type="ECO:0000256" key="7">
    <source>
        <dbReference type="SAM" id="Phobius"/>
    </source>
</evidence>
<evidence type="ECO:0008006" key="10">
    <source>
        <dbReference type="Google" id="ProtNLM"/>
    </source>
</evidence>
<keyword evidence="3" id="KW-1003">Cell membrane</keyword>
<dbReference type="Proteomes" id="UP000697995">
    <property type="component" value="Unassembled WGS sequence"/>
</dbReference>
<organism evidence="8 9">
    <name type="scientific">Paracraurococcus ruber</name>
    <dbReference type="NCBI Taxonomy" id="77675"/>
    <lineage>
        <taxon>Bacteria</taxon>
        <taxon>Pseudomonadati</taxon>
        <taxon>Pseudomonadota</taxon>
        <taxon>Alphaproteobacteria</taxon>
        <taxon>Acetobacterales</taxon>
        <taxon>Roseomonadaceae</taxon>
        <taxon>Paracraurococcus</taxon>
    </lineage>
</organism>
<feature type="transmembrane region" description="Helical" evidence="7">
    <location>
        <begin position="135"/>
        <end position="151"/>
    </location>
</feature>
<feature type="transmembrane region" description="Helical" evidence="7">
    <location>
        <begin position="70"/>
        <end position="91"/>
    </location>
</feature>
<evidence type="ECO:0000313" key="8">
    <source>
        <dbReference type="EMBL" id="MBK1657627.1"/>
    </source>
</evidence>
<feature type="transmembrane region" description="Helical" evidence="7">
    <location>
        <begin position="97"/>
        <end position="123"/>
    </location>
</feature>
<keyword evidence="5 7" id="KW-1133">Transmembrane helix</keyword>
<dbReference type="Pfam" id="PF13440">
    <property type="entry name" value="Polysacc_synt_3"/>
    <property type="match status" value="1"/>
</dbReference>
<dbReference type="EMBL" id="NRSG01000023">
    <property type="protein sequence ID" value="MBK1657627.1"/>
    <property type="molecule type" value="Genomic_DNA"/>
</dbReference>
<evidence type="ECO:0000256" key="5">
    <source>
        <dbReference type="ARBA" id="ARBA00022989"/>
    </source>
</evidence>
<dbReference type="PANTHER" id="PTHR30250">
    <property type="entry name" value="PST FAMILY PREDICTED COLANIC ACID TRANSPORTER"/>
    <property type="match status" value="1"/>
</dbReference>
<dbReference type="InterPro" id="IPR050833">
    <property type="entry name" value="Poly_Biosynth_Transport"/>
</dbReference>
<dbReference type="PANTHER" id="PTHR30250:SF10">
    <property type="entry name" value="LIPOPOLYSACCHARIDE BIOSYNTHESIS PROTEIN WZXC"/>
    <property type="match status" value="1"/>
</dbReference>
<proteinExistence type="inferred from homology"/>
<evidence type="ECO:0000256" key="4">
    <source>
        <dbReference type="ARBA" id="ARBA00022692"/>
    </source>
</evidence>
<feature type="transmembrane region" description="Helical" evidence="7">
    <location>
        <begin position="399"/>
        <end position="417"/>
    </location>
</feature>
<feature type="transmembrane region" description="Helical" evidence="7">
    <location>
        <begin position="310"/>
        <end position="334"/>
    </location>
</feature>
<feature type="transmembrane region" description="Helical" evidence="7">
    <location>
        <begin position="280"/>
        <end position="304"/>
    </location>
</feature>
<keyword evidence="9" id="KW-1185">Reference proteome</keyword>
<gene>
    <name evidence="8" type="ORF">CKO45_05210</name>
</gene>
<keyword evidence="4 7" id="KW-0812">Transmembrane</keyword>
<evidence type="ECO:0000256" key="6">
    <source>
        <dbReference type="ARBA" id="ARBA00023136"/>
    </source>
</evidence>
<evidence type="ECO:0000256" key="2">
    <source>
        <dbReference type="ARBA" id="ARBA00007430"/>
    </source>
</evidence>
<feature type="transmembrane region" description="Helical" evidence="7">
    <location>
        <begin position="213"/>
        <end position="234"/>
    </location>
</feature>
<reference evidence="8 9" key="1">
    <citation type="journal article" date="2020" name="Microorganisms">
        <title>Osmotic Adaptation and Compatible Solute Biosynthesis of Phototrophic Bacteria as Revealed from Genome Analyses.</title>
        <authorList>
            <person name="Imhoff J.F."/>
            <person name="Rahn T."/>
            <person name="Kunzel S."/>
            <person name="Keller A."/>
            <person name="Neulinger S.C."/>
        </authorList>
    </citation>
    <scope>NUCLEOTIDE SEQUENCE [LARGE SCALE GENOMIC DNA]</scope>
    <source>
        <strain evidence="8 9">DSM 15382</strain>
    </source>
</reference>
<comment type="similarity">
    <text evidence="2">Belongs to the polysaccharide synthase family.</text>
</comment>
<feature type="transmembrane region" description="Helical" evidence="7">
    <location>
        <begin position="367"/>
        <end position="387"/>
    </location>
</feature>
<comment type="caution">
    <text evidence="8">The sequence shown here is derived from an EMBL/GenBank/DDBJ whole genome shotgun (WGS) entry which is preliminary data.</text>
</comment>
<protein>
    <recommendedName>
        <fullName evidence="10">Polysaccharide biosynthesis protein</fullName>
    </recommendedName>
</protein>
<feature type="transmembrane region" description="Helical" evidence="7">
    <location>
        <begin position="429"/>
        <end position="448"/>
    </location>
</feature>
<feature type="transmembrane region" description="Helical" evidence="7">
    <location>
        <begin position="157"/>
        <end position="175"/>
    </location>
</feature>
<sequence length="485" mass="50273">MLAESIAAACFSLLSMLVIGRVIGPHAAGTGTVAIAAFLIAELVVGSLFPDSLVRLAKLEQRHADSAATAAVLFGILGGAVVAALGPLLAREAGEPVIIWLALALAPLLPMAAFSGTASGLYVRDQRFRLLSGRLLLGQPVALAVGLGLAWTGHGPWAMIGAQAVSTLVTFLLMLRGGLGLRPRLDRAALADLWPIALPQIAAAVVQAGKYRLFLLALSILVVPGVLAVAHFAFRLVDAAVAVVWQTVSRISMARLCALQHDREALAERYGELAELQSMLALPICLGLGLVAPDMVALLLGPAWAGLGEAARIVACGAALTFLYGDTHSLFVALGKARRNLEIAAVTLALPLAALAIVRPHTAEGAALAWVLPSLALPPVLTILVLREIGRSPAWLARKVAPGVFAGLVMAAAVLLARDNLAAPPWATLLAEIAAGGVAWLLAAALAMRGRLPQALRTDRAPVAWRRREASRRGLREAGAGQGPG</sequence>
<name>A0ABS1CT33_9PROT</name>
<feature type="transmembrane region" description="Helical" evidence="7">
    <location>
        <begin position="30"/>
        <end position="49"/>
    </location>
</feature>
<accession>A0ABS1CT33</accession>
<keyword evidence="6 7" id="KW-0472">Membrane</keyword>
<evidence type="ECO:0000256" key="3">
    <source>
        <dbReference type="ARBA" id="ARBA00022475"/>
    </source>
</evidence>
<evidence type="ECO:0000256" key="1">
    <source>
        <dbReference type="ARBA" id="ARBA00004651"/>
    </source>
</evidence>
<comment type="subcellular location">
    <subcellularLocation>
        <location evidence="1">Cell membrane</location>
        <topology evidence="1">Multi-pass membrane protein</topology>
    </subcellularLocation>
</comment>
<evidence type="ECO:0000313" key="9">
    <source>
        <dbReference type="Proteomes" id="UP000697995"/>
    </source>
</evidence>